<dbReference type="RefSeq" id="XP_005856316.1">
    <property type="nucleotide sequence ID" value="XM_005856254.1"/>
</dbReference>
<dbReference type="SUPFAM" id="SSF51905">
    <property type="entry name" value="FAD/NAD(P)-binding domain"/>
    <property type="match status" value="1"/>
</dbReference>
<dbReference type="PANTHER" id="PTHR45934:SF9">
    <property type="entry name" value="FAD_NAD(P)-BINDING OXIDOREDUCTASE FAMILY PROTEIN"/>
    <property type="match status" value="1"/>
</dbReference>
<dbReference type="OMA" id="ITTWANA"/>
<keyword evidence="1" id="KW-0560">Oxidoreductase</keyword>
<reference evidence="4" key="2">
    <citation type="journal article" date="2012" name="Nat. Commun.">
        <title>Draft genome sequence and genetic transformation of the oleaginous alga Nannochloropis gaditana.</title>
        <authorList>
            <person name="Radakovits R."/>
            <person name="Jinkerson R.E."/>
            <person name="Fuerstenberg S.I."/>
            <person name="Tae H."/>
            <person name="Settlage R.E."/>
            <person name="Boore J.L."/>
            <person name="Posewitz M.C."/>
        </authorList>
    </citation>
    <scope>NUCLEOTIDE SEQUENCE</scope>
    <source>
        <strain evidence="4">CCMP526</strain>
    </source>
</reference>
<dbReference type="RefSeq" id="XP_005854040.1">
    <property type="nucleotide sequence ID" value="XM_005853978.1"/>
</dbReference>
<dbReference type="PANTHER" id="PTHR45934">
    <property type="entry name" value="FAD/NAD(P)-BINDING OXIDOREDUCTASE FAMILY PROTEIN"/>
    <property type="match status" value="1"/>
</dbReference>
<dbReference type="KEGG" id="ngd:NGA_2033820"/>
<reference evidence="4" key="1">
    <citation type="journal article" date="2012" name="Bioengineered">
        <title>Additional insights into the genome of the oleaginous model alga Nannochloropsis gaditana.</title>
        <authorList>
            <person name="Jinkerson R.E."/>
            <person name="Radakovits R."/>
            <person name="Posewitz M.C."/>
        </authorList>
    </citation>
    <scope>NUCLEOTIDE SEQUENCE</scope>
    <source>
        <strain evidence="4">CCMP526</strain>
    </source>
</reference>
<dbReference type="Pfam" id="PF01494">
    <property type="entry name" value="FAD_binding_3"/>
    <property type="match status" value="1"/>
</dbReference>
<dbReference type="KEGG" id="ngd:NGA_2033810"/>
<dbReference type="InterPro" id="IPR002938">
    <property type="entry name" value="FAD-bd"/>
</dbReference>
<evidence type="ECO:0000313" key="4">
    <source>
        <dbReference type="EMBL" id="AFJ69534.1"/>
    </source>
</evidence>
<accession>I2CRK1</accession>
<organism evidence="4">
    <name type="scientific">Nannochloropsis gaditana (strain CCMP526)</name>
    <name type="common">Green microalga</name>
    <name type="synonym">Microchloropsis gaditana</name>
    <dbReference type="NCBI Taxonomy" id="1093141"/>
    <lineage>
        <taxon>Eukaryota</taxon>
        <taxon>Sar</taxon>
        <taxon>Stramenopiles</taxon>
        <taxon>Ochrophyta</taxon>
        <taxon>Eustigmatophyceae</taxon>
        <taxon>Eustigmatales</taxon>
        <taxon>Monodopsidaceae</taxon>
        <taxon>Nannochloropsis</taxon>
    </lineage>
</organism>
<dbReference type="Gene3D" id="3.50.50.60">
    <property type="entry name" value="FAD/NAD(P)-binding domain"/>
    <property type="match status" value="1"/>
</dbReference>
<protein>
    <submittedName>
        <fullName evidence="4">Ctf2a like oxidoreductase</fullName>
    </submittedName>
</protein>
<name>I2CRK1_NANGC</name>
<dbReference type="EMBL" id="JU980471">
    <property type="protein sequence ID" value="AFJ69534.1"/>
    <property type="molecule type" value="mRNA"/>
</dbReference>
<dbReference type="GO" id="GO:0004497">
    <property type="term" value="F:monooxygenase activity"/>
    <property type="evidence" value="ECO:0007669"/>
    <property type="project" value="UniProtKB-KW"/>
</dbReference>
<comment type="similarity">
    <text evidence="3">Belongs to the 3-hydroxybenzoate 6-hydroxylase family.</text>
</comment>
<evidence type="ECO:0000256" key="2">
    <source>
        <dbReference type="ARBA" id="ARBA00023033"/>
    </source>
</evidence>
<gene>
    <name evidence="4" type="ORF">NGATSA_2033810</name>
</gene>
<dbReference type="InterPro" id="IPR044560">
    <property type="entry name" value="MOase"/>
</dbReference>
<dbReference type="InterPro" id="IPR036188">
    <property type="entry name" value="FAD/NAD-bd_sf"/>
</dbReference>
<proteinExistence type="evidence at transcript level"/>
<dbReference type="OrthoDB" id="655030at2759"/>
<sequence length="477" mass="52038">MDFLVTRSVLWTYGIAAMLIAIPQGHAFQMSHQMHRPSPRLMVTTKASVGSKVDTDVLICGAGIAGLALAADLERRGVDYRLVERASSPREGGTAIGFWTNAWRCLENLGVAGKLRKSNWEGDRLRIGTAMKGRELTSFDLGECDGGPHEFRYVLRSDLLRQLLQIVPKQRVMYNKGLEGFGEDEVSGGILAEFSDGRRMTSKALVGADGVGSTVHKLLFPGEKAANYAGYQAIRGVAKLPQGAKTSPYFTFERGVINQVWGAGVRLGTFRMSETNLYWFVTYNGPQSGGESDDGAALLAKARSVLDGWDERWGVSTILAATPPTDVLRTSIGDRWPKPQGNWGRGSVTLLGDAAHPMTPNLGQGGAAGMEDALVLGEKLAATFKRGNPGPGEVSQALRTFEKERGRRVSYLTLKSFVFGFLLQLPFAPVTFVRDNLALPLVFKPRSFLAHTKFDPPLAPKPIRTTQPKKKTGIFYF</sequence>
<evidence type="ECO:0000256" key="3">
    <source>
        <dbReference type="ARBA" id="ARBA00024018"/>
    </source>
</evidence>
<keyword evidence="2" id="KW-0503">Monooxygenase</keyword>
<dbReference type="PRINTS" id="PR00420">
    <property type="entry name" value="RNGMNOXGNASE"/>
</dbReference>
<evidence type="ECO:0000256" key="1">
    <source>
        <dbReference type="ARBA" id="ARBA00023002"/>
    </source>
</evidence>
<dbReference type="GO" id="GO:0071949">
    <property type="term" value="F:FAD binding"/>
    <property type="evidence" value="ECO:0007669"/>
    <property type="project" value="InterPro"/>
</dbReference>
<dbReference type="AlphaFoldDB" id="I2CRK1"/>